<accession>A0A2T3GBQ3</accession>
<evidence type="ECO:0000313" key="3">
    <source>
        <dbReference type="Proteomes" id="UP000240228"/>
    </source>
</evidence>
<dbReference type="RefSeq" id="WP_107043651.1">
    <property type="nucleotide sequence ID" value="NZ_NWTX01000003.1"/>
</dbReference>
<feature type="transmembrane region" description="Helical" evidence="1">
    <location>
        <begin position="324"/>
        <end position="341"/>
    </location>
</feature>
<feature type="transmembrane region" description="Helical" evidence="1">
    <location>
        <begin position="59"/>
        <end position="88"/>
    </location>
</feature>
<keyword evidence="1" id="KW-0812">Transmembrane</keyword>
<feature type="transmembrane region" description="Helical" evidence="1">
    <location>
        <begin position="182"/>
        <end position="201"/>
    </location>
</feature>
<reference evidence="3" key="1">
    <citation type="submission" date="2017-09" db="EMBL/GenBank/DDBJ databases">
        <authorList>
            <person name="Sela D.A."/>
            <person name="Albert K."/>
        </authorList>
    </citation>
    <scope>NUCLEOTIDE SEQUENCE [LARGE SCALE GENOMIC DNA]</scope>
    <source>
        <strain evidence="3">UMA51805</strain>
    </source>
</reference>
<sequence>MNEIAAIIRLRWLLTLSALRRSVLQTVGFALVLTTGAGAVAVMIVLAVLLGMPGPASRAYFLLGLNSVIVMIGSIGMLFAIVIQLMLIGEGSAMTPQRFELYGIGDSRLQWALLAAGLSGPVSIIASAALVALAFIYRQLGWIVVLVGIISALFVVITTVCCAKMVVSLVTTLVTTVRGKMLFYLVVIVLFIAPLQLSSLLSTGDAAADDISASNPLDTGDIPYAGSARLLSFTPFGAAFRLPFDVATGAWVPLLIHLAILAATWTICFRVSTWCLGRQRLTRGADTSSTVKAGLGDFAHMPDSVSGAVSARLFTYLKRDPRQAMLFVLPVILVVACLVQSRTMGGSFMAWQSLTWLGVFMMMVEGNGIAYDGTGFAMEVICGVRGGDDRLGRVRVLAVFTVIYLFVLAVLLFAITGDWRTPAGIAMGLGCLAVGIGVAFASLGLAEIVSTVLLYPAPDIDRPFSSPQGRAVAQSVFPFVHIFGTVFVILPAGIVALVTLVMHTFGAPGATMAIAVAALMNGTGALALGTWLGGKLLDARAVGILGTLDEFASLQK</sequence>
<keyword evidence="3" id="KW-1185">Reference proteome</keyword>
<feature type="transmembrane region" description="Helical" evidence="1">
    <location>
        <begin position="142"/>
        <end position="170"/>
    </location>
</feature>
<organism evidence="2 3">
    <name type="scientific">Bifidobacterium callitrichos</name>
    <dbReference type="NCBI Taxonomy" id="762209"/>
    <lineage>
        <taxon>Bacteria</taxon>
        <taxon>Bacillati</taxon>
        <taxon>Actinomycetota</taxon>
        <taxon>Actinomycetes</taxon>
        <taxon>Bifidobacteriales</taxon>
        <taxon>Bifidobacteriaceae</taxon>
        <taxon>Bifidobacterium</taxon>
    </lineage>
</organism>
<evidence type="ECO:0000256" key="1">
    <source>
        <dbReference type="SAM" id="Phobius"/>
    </source>
</evidence>
<feature type="transmembrane region" description="Helical" evidence="1">
    <location>
        <begin position="27"/>
        <end position="53"/>
    </location>
</feature>
<gene>
    <name evidence="2" type="ORF">CPA40_02805</name>
</gene>
<reference evidence="2 3" key="2">
    <citation type="submission" date="2018-03" db="EMBL/GenBank/DDBJ databases">
        <title>The comparative genomics of Bifidobacterium callitrichos reflects dietary carbohydrate utilization within the common marmoset gut.</title>
        <authorList>
            <person name="Rani A."/>
        </authorList>
    </citation>
    <scope>NUCLEOTIDE SEQUENCE [LARGE SCALE GENOMIC DNA]</scope>
    <source>
        <strain evidence="2 3">UMA51805</strain>
    </source>
</reference>
<protein>
    <submittedName>
        <fullName evidence="2">ABC transporter permease</fullName>
    </submittedName>
</protein>
<feature type="transmembrane region" description="Helical" evidence="1">
    <location>
        <begin position="512"/>
        <end position="532"/>
    </location>
</feature>
<evidence type="ECO:0000313" key="2">
    <source>
        <dbReference type="EMBL" id="PST46910.1"/>
    </source>
</evidence>
<feature type="transmembrane region" description="Helical" evidence="1">
    <location>
        <begin position="427"/>
        <end position="455"/>
    </location>
</feature>
<feature type="transmembrane region" description="Helical" evidence="1">
    <location>
        <begin position="394"/>
        <end position="415"/>
    </location>
</feature>
<feature type="transmembrane region" description="Helical" evidence="1">
    <location>
        <begin position="476"/>
        <end position="500"/>
    </location>
</feature>
<keyword evidence="1" id="KW-0472">Membrane</keyword>
<dbReference type="Proteomes" id="UP000240228">
    <property type="component" value="Unassembled WGS sequence"/>
</dbReference>
<feature type="transmembrane region" description="Helical" evidence="1">
    <location>
        <begin position="109"/>
        <end position="136"/>
    </location>
</feature>
<feature type="transmembrane region" description="Helical" evidence="1">
    <location>
        <begin position="250"/>
        <end position="271"/>
    </location>
</feature>
<proteinExistence type="predicted"/>
<feature type="transmembrane region" description="Helical" evidence="1">
    <location>
        <begin position="353"/>
        <end position="373"/>
    </location>
</feature>
<comment type="caution">
    <text evidence="2">The sequence shown here is derived from an EMBL/GenBank/DDBJ whole genome shotgun (WGS) entry which is preliminary data.</text>
</comment>
<dbReference type="EMBL" id="NWTX01000003">
    <property type="protein sequence ID" value="PST46910.1"/>
    <property type="molecule type" value="Genomic_DNA"/>
</dbReference>
<keyword evidence="1" id="KW-1133">Transmembrane helix</keyword>
<name>A0A2T3GBQ3_9BIFI</name>
<dbReference type="AlphaFoldDB" id="A0A2T3GBQ3"/>